<dbReference type="eggNOG" id="ENOG50341AV">
    <property type="taxonomic scope" value="Bacteria"/>
</dbReference>
<comment type="subcellular location">
    <subcellularLocation>
        <location evidence="1">Cytoplasm</location>
    </subcellularLocation>
</comment>
<dbReference type="Proteomes" id="UP000019277">
    <property type="component" value="Unassembled WGS sequence"/>
</dbReference>
<gene>
    <name evidence="5" type="ORF">UO65_4144</name>
</gene>
<dbReference type="Pfam" id="PF14011">
    <property type="entry name" value="ESX-1_EspG"/>
    <property type="match status" value="1"/>
</dbReference>
<proteinExistence type="inferred from homology"/>
<dbReference type="OrthoDB" id="3697845at2"/>
<reference evidence="5 6" key="1">
    <citation type="journal article" date="2014" name="Genome Announc.">
        <title>Draft Genome Sequence of the Antitrypanosomally Active Sponge-Associated Bacterium Actinokineospora sp. Strain EG49.</title>
        <authorList>
            <person name="Harjes J."/>
            <person name="Ryu T."/>
            <person name="Abdelmohsen U.R."/>
            <person name="Moitinho-Silva L."/>
            <person name="Horn H."/>
            <person name="Ravasi T."/>
            <person name="Hentschel U."/>
        </authorList>
    </citation>
    <scope>NUCLEOTIDE SEQUENCE [LARGE SCALE GENOMIC DNA]</scope>
    <source>
        <strain evidence="5 6">EG49</strain>
    </source>
</reference>
<protein>
    <recommendedName>
        <fullName evidence="7">ESAT-6 protein secretion system EspG family protein</fullName>
    </recommendedName>
</protein>
<keyword evidence="4" id="KW-0143">Chaperone</keyword>
<name>W7IV21_9PSEU</name>
<evidence type="ECO:0000256" key="2">
    <source>
        <dbReference type="ARBA" id="ARBA00006411"/>
    </source>
</evidence>
<comment type="similarity">
    <text evidence="2">Belongs to the EspG family.</text>
</comment>
<dbReference type="RefSeq" id="WP_035285024.1">
    <property type="nucleotide sequence ID" value="NZ_AYXG01000153.1"/>
</dbReference>
<sequence>MPAATDQPVTAPHRLVLTAAEYAFLVAESGFDLPPEWAPAPDITTGAEAAALLDRGMLRGSGDLTTVHPSVEANLRVLAAPRIMIDTTATVGARGSRSLHAFNGALGASLFLLPEAAVELSLFAAVDLGRELVRAVPAWQAGGFGSLLDDPVTEAPLRGSVPLDALHELGIADLMREADPGAAAHVLDVLRLPEAEAAFAQEVVRRTDGVLRCLATAVVHASSDRPQVRSAQLTWLHSDTGWVGIRPAAVGTDRRLVELAPVERDEIGVWLAPYVAEALT</sequence>
<dbReference type="EMBL" id="AYXG01000153">
    <property type="protein sequence ID" value="EWC60572.1"/>
    <property type="molecule type" value="Genomic_DNA"/>
</dbReference>
<evidence type="ECO:0000256" key="4">
    <source>
        <dbReference type="ARBA" id="ARBA00023186"/>
    </source>
</evidence>
<dbReference type="STRING" id="909613.UO65_4144"/>
<evidence type="ECO:0000313" key="6">
    <source>
        <dbReference type="Proteomes" id="UP000019277"/>
    </source>
</evidence>
<evidence type="ECO:0000313" key="5">
    <source>
        <dbReference type="EMBL" id="EWC60572.1"/>
    </source>
</evidence>
<comment type="caution">
    <text evidence="5">The sequence shown here is derived from an EMBL/GenBank/DDBJ whole genome shotgun (WGS) entry which is preliminary data.</text>
</comment>
<organism evidence="5 6">
    <name type="scientific">Actinokineospora spheciospongiae</name>
    <dbReference type="NCBI Taxonomy" id="909613"/>
    <lineage>
        <taxon>Bacteria</taxon>
        <taxon>Bacillati</taxon>
        <taxon>Actinomycetota</taxon>
        <taxon>Actinomycetes</taxon>
        <taxon>Pseudonocardiales</taxon>
        <taxon>Pseudonocardiaceae</taxon>
        <taxon>Actinokineospora</taxon>
    </lineage>
</organism>
<dbReference type="AlphaFoldDB" id="W7IV21"/>
<accession>W7IV21</accession>
<evidence type="ECO:0008006" key="7">
    <source>
        <dbReference type="Google" id="ProtNLM"/>
    </source>
</evidence>
<keyword evidence="3" id="KW-0963">Cytoplasm</keyword>
<evidence type="ECO:0000256" key="1">
    <source>
        <dbReference type="ARBA" id="ARBA00004496"/>
    </source>
</evidence>
<keyword evidence="6" id="KW-1185">Reference proteome</keyword>
<dbReference type="InterPro" id="IPR025734">
    <property type="entry name" value="EspG"/>
</dbReference>
<evidence type="ECO:0000256" key="3">
    <source>
        <dbReference type="ARBA" id="ARBA00022490"/>
    </source>
</evidence>